<evidence type="ECO:0000313" key="2">
    <source>
        <dbReference type="EMBL" id="BCE45906.1"/>
    </source>
</evidence>
<dbReference type="RefSeq" id="WP_157791190.1">
    <property type="nucleotide sequence ID" value="NZ_AJQI01000426.1"/>
</dbReference>
<protein>
    <submittedName>
        <fullName evidence="3">Uncharacterized protein</fullName>
    </submittedName>
</protein>
<evidence type="ECO:0000313" key="3">
    <source>
        <dbReference type="EMBL" id="BCE89431.1"/>
    </source>
</evidence>
<proteinExistence type="predicted"/>
<gene>
    <name evidence="3" type="ORF">XF10B_22290</name>
    <name evidence="1" type="ORF">XF1B_23340</name>
    <name evidence="2" type="ORF">XF4B_22550</name>
</gene>
<dbReference type="EMBL" id="AP023099">
    <property type="protein sequence ID" value="BCE89431.1"/>
    <property type="molecule type" value="Genomic_DNA"/>
</dbReference>
<name>A0A810CQF9_9BRAD</name>
<reference evidence="3" key="2">
    <citation type="submission" date="2020-05" db="EMBL/GenBank/DDBJ databases">
        <title>Complete genome sequence of Bradyrhizobium diazoefficiens XF10 isolated from soybean nodule.</title>
        <authorList>
            <person name="Noda R."/>
            <person name="Kakizaki K."/>
            <person name="Minamisawa K."/>
        </authorList>
    </citation>
    <scope>NUCLEOTIDE SEQUENCE</scope>
    <source>
        <strain evidence="3">XF10</strain>
    </source>
</reference>
<organism evidence="3">
    <name type="scientific">Bradyrhizobium diazoefficiens</name>
    <dbReference type="NCBI Taxonomy" id="1355477"/>
    <lineage>
        <taxon>Bacteria</taxon>
        <taxon>Pseudomonadati</taxon>
        <taxon>Pseudomonadota</taxon>
        <taxon>Alphaproteobacteria</taxon>
        <taxon>Hyphomicrobiales</taxon>
        <taxon>Nitrobacteraceae</taxon>
        <taxon>Bradyrhizobium</taxon>
    </lineage>
</organism>
<accession>A0A810CQF9</accession>
<dbReference type="EMBL" id="AP023094">
    <property type="protein sequence ID" value="BCE45906.1"/>
    <property type="molecule type" value="Genomic_DNA"/>
</dbReference>
<dbReference type="AlphaFoldDB" id="A0A810CQF9"/>
<evidence type="ECO:0000313" key="1">
    <source>
        <dbReference type="EMBL" id="BCE19653.1"/>
    </source>
</evidence>
<reference evidence="2" key="3">
    <citation type="submission" date="2020-05" db="EMBL/GenBank/DDBJ databases">
        <title>Complete genome sequence of Bradyrhizobium diazoefficiens XF4 isolated from soybean nodule.</title>
        <authorList>
            <person name="Noda R."/>
            <person name="Kakizaki K."/>
            <person name="Minamisawa K."/>
        </authorList>
    </citation>
    <scope>NUCLEOTIDE SEQUENCE</scope>
    <source>
        <strain evidence="2">XF4</strain>
    </source>
</reference>
<dbReference type="EMBL" id="AP023091">
    <property type="protein sequence ID" value="BCE19653.1"/>
    <property type="molecule type" value="Genomic_DNA"/>
</dbReference>
<sequence>MTLIRLTKGGFTISEVEEMSLDDFYGWLEDATKLQADINKAMKAK</sequence>
<reference evidence="1" key="1">
    <citation type="submission" date="2020-05" db="EMBL/GenBank/DDBJ databases">
        <title>Complete genome sequence of Bradyrhizobium diazoefficiens XF1 isolated from soybean nodule.</title>
        <authorList>
            <person name="Noda R."/>
            <person name="Kakizaki K."/>
            <person name="Minamisawa K."/>
        </authorList>
    </citation>
    <scope>NUCLEOTIDE SEQUENCE</scope>
    <source>
        <strain evidence="1">XF1</strain>
    </source>
</reference>